<comment type="similarity">
    <text evidence="3">Belongs to the UbiH/COQ6 family.</text>
</comment>
<dbReference type="Pfam" id="PF01494">
    <property type="entry name" value="FAD_binding_3"/>
    <property type="match status" value="1"/>
</dbReference>
<organism evidence="10">
    <name type="scientific">Thiolapillus brandeum</name>
    <dbReference type="NCBI Taxonomy" id="1076588"/>
    <lineage>
        <taxon>Bacteria</taxon>
        <taxon>Pseudomonadati</taxon>
        <taxon>Pseudomonadota</taxon>
        <taxon>Gammaproteobacteria</taxon>
        <taxon>Chromatiales</taxon>
        <taxon>Sedimenticolaceae</taxon>
        <taxon>Thiolapillus</taxon>
    </lineage>
</organism>
<reference evidence="10" key="1">
    <citation type="journal article" date="2020" name="mSystems">
        <title>Genome- and Community-Level Interaction Insights into Carbon Utilization and Element Cycling Functions of Hydrothermarchaeota in Hydrothermal Sediment.</title>
        <authorList>
            <person name="Zhou Z."/>
            <person name="Liu Y."/>
            <person name="Xu W."/>
            <person name="Pan J."/>
            <person name="Luo Z.H."/>
            <person name="Li M."/>
        </authorList>
    </citation>
    <scope>NUCLEOTIDE SEQUENCE [LARGE SCALE GENOMIC DNA]</scope>
    <source>
        <strain evidence="10">HyVt-458</strain>
    </source>
</reference>
<dbReference type="GO" id="GO:0110142">
    <property type="term" value="C:ubiquinone biosynthesis complex"/>
    <property type="evidence" value="ECO:0007669"/>
    <property type="project" value="UniProtKB-ARBA"/>
</dbReference>
<dbReference type="UniPathway" id="UPA00232"/>
<dbReference type="GO" id="GO:0004497">
    <property type="term" value="F:monooxygenase activity"/>
    <property type="evidence" value="ECO:0007669"/>
    <property type="project" value="UniProtKB-KW"/>
</dbReference>
<sequence>MSNTESHTDIIIAGGGMVGAALACALAEQGFSIALLERREPTEDWPQDSHDIRVSAISRASQNIFSRLQAWPGMVRRRVTPYEQMCVWESSGAEIHFHAADIGEPDLGHIIENRIIQIALWEQLRALDNIDIHCPASISGLDLDENAPRVVLNNGTQLSTSLVVAADGARSSLRELAGISTGGWGYDQTAVVCTVRAEKGNQATCWQRFMTHGPLALLPMDDDLFSIVWSTTPEQAQELTEMPAGDFDEALTRASEERLGRLELQGERGAFPLRLQHAKQYIKPGLALVGDAAHVIHPLAGQGVNLGLLDMAELTDVLVRARGKGHPLGSLHTLRLYERARKGENIAMQGSMDLFKRVFSNDLPPLKIIRNLGMGVTERLLPVKNLLIRNAMGTLGDVPSLARSFHE</sequence>
<evidence type="ECO:0000256" key="5">
    <source>
        <dbReference type="ARBA" id="ARBA00022827"/>
    </source>
</evidence>
<dbReference type="GO" id="GO:0071949">
    <property type="term" value="F:FAD binding"/>
    <property type="evidence" value="ECO:0007669"/>
    <property type="project" value="InterPro"/>
</dbReference>
<dbReference type="Proteomes" id="UP000886339">
    <property type="component" value="Unassembled WGS sequence"/>
</dbReference>
<keyword evidence="6" id="KW-0560">Oxidoreductase</keyword>
<dbReference type="PROSITE" id="PS01304">
    <property type="entry name" value="UBIH"/>
    <property type="match status" value="1"/>
</dbReference>
<accession>A0A831RSW6</accession>
<evidence type="ECO:0000259" key="9">
    <source>
        <dbReference type="Pfam" id="PF01494"/>
    </source>
</evidence>
<dbReference type="EMBL" id="DRLF01000018">
    <property type="protein sequence ID" value="HEC05304.1"/>
    <property type="molecule type" value="Genomic_DNA"/>
</dbReference>
<dbReference type="InterPro" id="IPR051205">
    <property type="entry name" value="UbiH/COQ6_monooxygenase"/>
</dbReference>
<keyword evidence="7" id="KW-0503">Monooxygenase</keyword>
<gene>
    <name evidence="10" type="ORF">ENJ12_00495</name>
</gene>
<dbReference type="InterPro" id="IPR010971">
    <property type="entry name" value="UbiH/COQ6"/>
</dbReference>
<proteinExistence type="inferred from homology"/>
<comment type="pathway">
    <text evidence="2">Cofactor biosynthesis; ubiquinone biosynthesis.</text>
</comment>
<evidence type="ECO:0000256" key="1">
    <source>
        <dbReference type="ARBA" id="ARBA00001974"/>
    </source>
</evidence>
<dbReference type="NCBIfam" id="TIGR01988">
    <property type="entry name" value="Ubi-OHases"/>
    <property type="match status" value="1"/>
</dbReference>
<dbReference type="AlphaFoldDB" id="A0A831RSW6"/>
<dbReference type="InterPro" id="IPR018168">
    <property type="entry name" value="Ubi_Hdrlase_CS"/>
</dbReference>
<dbReference type="PANTHER" id="PTHR43876:SF7">
    <property type="entry name" value="UBIQUINONE BIOSYNTHESIS MONOOXYGENASE COQ6, MITOCHONDRIAL"/>
    <property type="match status" value="1"/>
</dbReference>
<dbReference type="Gene3D" id="3.50.50.60">
    <property type="entry name" value="FAD/NAD(P)-binding domain"/>
    <property type="match status" value="2"/>
</dbReference>
<dbReference type="InterPro" id="IPR002938">
    <property type="entry name" value="FAD-bd"/>
</dbReference>
<comment type="caution">
    <text evidence="10">The sequence shown here is derived from an EMBL/GenBank/DDBJ whole genome shotgun (WGS) entry which is preliminary data.</text>
</comment>
<keyword evidence="5" id="KW-0274">FAD</keyword>
<evidence type="ECO:0000256" key="4">
    <source>
        <dbReference type="ARBA" id="ARBA00022630"/>
    </source>
</evidence>
<feature type="domain" description="FAD-binding" evidence="9">
    <location>
        <begin position="8"/>
        <end position="320"/>
    </location>
</feature>
<dbReference type="GO" id="GO:0006744">
    <property type="term" value="P:ubiquinone biosynthetic process"/>
    <property type="evidence" value="ECO:0007669"/>
    <property type="project" value="UniProtKB-UniPathway"/>
</dbReference>
<comment type="cofactor">
    <cofactor evidence="1">
        <name>FAD</name>
        <dbReference type="ChEBI" id="CHEBI:57692"/>
    </cofactor>
</comment>
<evidence type="ECO:0000256" key="2">
    <source>
        <dbReference type="ARBA" id="ARBA00004749"/>
    </source>
</evidence>
<evidence type="ECO:0000256" key="7">
    <source>
        <dbReference type="ARBA" id="ARBA00023033"/>
    </source>
</evidence>
<dbReference type="InterPro" id="IPR036188">
    <property type="entry name" value="FAD/NAD-bd_sf"/>
</dbReference>
<keyword evidence="4" id="KW-0285">Flavoprotein</keyword>
<evidence type="ECO:0000256" key="3">
    <source>
        <dbReference type="ARBA" id="ARBA00005349"/>
    </source>
</evidence>
<dbReference type="PRINTS" id="PR00420">
    <property type="entry name" value="RNGMNOXGNASE"/>
</dbReference>
<dbReference type="FunFam" id="3.50.50.60:FF:000021">
    <property type="entry name" value="Ubiquinone biosynthesis monooxygenase COQ6"/>
    <property type="match status" value="1"/>
</dbReference>
<comment type="subunit">
    <text evidence="8">Component of the Ubi complex metabolon, which regroups five ubiquinone biosynthesis proteins (UbiE, UbiF, UbiG, UbiH and UbiI) and two accessory factors (UbiK and the lipid-binding protein UbiJ).</text>
</comment>
<evidence type="ECO:0000256" key="8">
    <source>
        <dbReference type="ARBA" id="ARBA00065734"/>
    </source>
</evidence>
<dbReference type="GO" id="GO:0016705">
    <property type="term" value="F:oxidoreductase activity, acting on paired donors, with incorporation or reduction of molecular oxygen"/>
    <property type="evidence" value="ECO:0007669"/>
    <property type="project" value="InterPro"/>
</dbReference>
<dbReference type="PANTHER" id="PTHR43876">
    <property type="entry name" value="UBIQUINONE BIOSYNTHESIS MONOOXYGENASE COQ6, MITOCHONDRIAL"/>
    <property type="match status" value="1"/>
</dbReference>
<name>A0A831RSW6_9GAMM</name>
<dbReference type="SUPFAM" id="SSF51905">
    <property type="entry name" value="FAD/NAD(P)-binding domain"/>
    <property type="match status" value="1"/>
</dbReference>
<evidence type="ECO:0000313" key="10">
    <source>
        <dbReference type="EMBL" id="HEC05304.1"/>
    </source>
</evidence>
<protein>
    <submittedName>
        <fullName evidence="10">2-octaprenyl-3-methyl-6-methoxy-1,4-benzoquinol hydroxylase</fullName>
    </submittedName>
</protein>
<evidence type="ECO:0000256" key="6">
    <source>
        <dbReference type="ARBA" id="ARBA00023002"/>
    </source>
</evidence>